<reference evidence="9 10" key="1">
    <citation type="submission" date="2017-07" db="EMBL/GenBank/DDBJ databases">
        <title>The genome sequence of Paludifilum halophilum highlights mechanisms for microbial adaptation to high salt environemnts.</title>
        <authorList>
            <person name="Belbahri L."/>
        </authorList>
    </citation>
    <scope>NUCLEOTIDE SEQUENCE [LARGE SCALE GENOMIC DNA]</scope>
    <source>
        <strain evidence="9 10">DSM 102817</strain>
    </source>
</reference>
<dbReference type="InterPro" id="IPR001525">
    <property type="entry name" value="C5_MeTfrase"/>
</dbReference>
<dbReference type="PANTHER" id="PTHR10629:SF52">
    <property type="entry name" value="DNA (CYTOSINE-5)-METHYLTRANSFERASE 1"/>
    <property type="match status" value="1"/>
</dbReference>
<evidence type="ECO:0000256" key="1">
    <source>
        <dbReference type="ARBA" id="ARBA00022603"/>
    </source>
</evidence>
<dbReference type="Gene3D" id="3.40.50.150">
    <property type="entry name" value="Vaccinia Virus protein VP39"/>
    <property type="match status" value="1"/>
</dbReference>
<evidence type="ECO:0000256" key="3">
    <source>
        <dbReference type="ARBA" id="ARBA00022691"/>
    </source>
</evidence>
<keyword evidence="1 5" id="KW-0489">Methyltransferase</keyword>
<keyword evidence="4" id="KW-0680">Restriction system</keyword>
<protein>
    <recommendedName>
        <fullName evidence="7">Cytosine-specific methyltransferase</fullName>
        <ecNumber evidence="7">2.1.1.37</ecNumber>
    </recommendedName>
</protein>
<evidence type="ECO:0000256" key="5">
    <source>
        <dbReference type="PROSITE-ProRule" id="PRU01016"/>
    </source>
</evidence>
<dbReference type="InterPro" id="IPR029063">
    <property type="entry name" value="SAM-dependent_MTases_sf"/>
</dbReference>
<comment type="caution">
    <text evidence="9">The sequence shown here is derived from an EMBL/GenBank/DDBJ whole genome shotgun (WGS) entry which is preliminary data.</text>
</comment>
<name>A0A235BAF0_9BACL</name>
<gene>
    <name evidence="9" type="ORF">CHM34_06990</name>
</gene>
<dbReference type="GO" id="GO:0044027">
    <property type="term" value="P:negative regulation of gene expression via chromosomal CpG island methylation"/>
    <property type="evidence" value="ECO:0007669"/>
    <property type="project" value="TreeGrafter"/>
</dbReference>
<dbReference type="Gene3D" id="3.90.120.10">
    <property type="entry name" value="DNA Methylase, subunit A, domain 2"/>
    <property type="match status" value="2"/>
</dbReference>
<dbReference type="SUPFAM" id="SSF53335">
    <property type="entry name" value="S-adenosyl-L-methionine-dependent methyltransferases"/>
    <property type="match status" value="1"/>
</dbReference>
<dbReference type="EMBL" id="NOWF01000003">
    <property type="protein sequence ID" value="OYD08565.1"/>
    <property type="molecule type" value="Genomic_DNA"/>
</dbReference>
<dbReference type="GO" id="GO:0003886">
    <property type="term" value="F:DNA (cytosine-5-)-methyltransferase activity"/>
    <property type="evidence" value="ECO:0007669"/>
    <property type="project" value="UniProtKB-EC"/>
</dbReference>
<evidence type="ECO:0000256" key="2">
    <source>
        <dbReference type="ARBA" id="ARBA00022679"/>
    </source>
</evidence>
<dbReference type="Pfam" id="PF00145">
    <property type="entry name" value="DNA_methylase"/>
    <property type="match status" value="1"/>
</dbReference>
<evidence type="ECO:0000313" key="10">
    <source>
        <dbReference type="Proteomes" id="UP000215459"/>
    </source>
</evidence>
<dbReference type="PANTHER" id="PTHR10629">
    <property type="entry name" value="CYTOSINE-SPECIFIC METHYLTRANSFERASE"/>
    <property type="match status" value="1"/>
</dbReference>
<dbReference type="GO" id="GO:0032259">
    <property type="term" value="P:methylation"/>
    <property type="evidence" value="ECO:0007669"/>
    <property type="project" value="UniProtKB-KW"/>
</dbReference>
<dbReference type="PROSITE" id="PS51679">
    <property type="entry name" value="SAM_MT_C5"/>
    <property type="match status" value="1"/>
</dbReference>
<dbReference type="NCBIfam" id="TIGR00675">
    <property type="entry name" value="dcm"/>
    <property type="match status" value="1"/>
</dbReference>
<dbReference type="InterPro" id="IPR018117">
    <property type="entry name" value="C5_DNA_meth_AS"/>
</dbReference>
<dbReference type="PROSITE" id="PS00094">
    <property type="entry name" value="C5_MTASE_1"/>
    <property type="match status" value="1"/>
</dbReference>
<dbReference type="GO" id="GO:0009307">
    <property type="term" value="P:DNA restriction-modification system"/>
    <property type="evidence" value="ECO:0007669"/>
    <property type="project" value="UniProtKB-KW"/>
</dbReference>
<comment type="similarity">
    <text evidence="5 6">Belongs to the class I-like SAM-binding methyltransferase superfamily. C5-methyltransferase family.</text>
</comment>
<dbReference type="InterPro" id="IPR050390">
    <property type="entry name" value="C5-Methyltransferase"/>
</dbReference>
<dbReference type="AlphaFoldDB" id="A0A235BAF0"/>
<evidence type="ECO:0000256" key="6">
    <source>
        <dbReference type="RuleBase" id="RU000416"/>
    </source>
</evidence>
<dbReference type="PRINTS" id="PR00105">
    <property type="entry name" value="C5METTRFRASE"/>
</dbReference>
<keyword evidence="2 5" id="KW-0808">Transferase</keyword>
<evidence type="ECO:0000313" key="9">
    <source>
        <dbReference type="EMBL" id="OYD08565.1"/>
    </source>
</evidence>
<proteinExistence type="inferred from homology"/>
<feature type="active site" evidence="5">
    <location>
        <position position="172"/>
    </location>
</feature>
<dbReference type="RefSeq" id="WP_094263870.1">
    <property type="nucleotide sequence ID" value="NZ_NOWF01000003.1"/>
</dbReference>
<dbReference type="GO" id="GO:0003677">
    <property type="term" value="F:DNA binding"/>
    <property type="evidence" value="ECO:0007669"/>
    <property type="project" value="TreeGrafter"/>
</dbReference>
<evidence type="ECO:0000256" key="4">
    <source>
        <dbReference type="ARBA" id="ARBA00022747"/>
    </source>
</evidence>
<sequence>MLANHYGFGLRNDEEPFAHKIPPGGNWRSLSEDEQRDFMKGAYKSGGGKSGYLRRFSWDEPSTTIVTSPMSKATCYLHPGLLPERGAYMKYNVTPTQPRNGLTVAELFCGGGLMAVGLKESGFNIVWANDFDKRAVQAYRHNLGGHVVHGDITTIDPADIPDVDVIAGGPPCQDYSAAGKGAGEEGERGKLVFAYLNIIEKKQPKAFIFENVKGLIGKRHRHTFDKLLEEFDRMGYAVSWKLINAWDYGVAQKRERVFIVGVRKDFGFSFAFPNPEPEDYRTKVLRDAIGDLPEPEKQVNGGRSKAKFRGDGSQGDKLVNPWNPSPTIRSEHHGNIEGFDPSLINHTGYGLRNDEKPWALKIPPGGNWRSLSEEEQLESWNGRIPKGGGSTNRLRKRDWNEPAGAITTTPMQKLSCQLHPGVPVNHTKKDCWTPKSGQPQHPDRAPRRFTVRECLRIQSVPDWHVFPDDISLSAQYRIVGNGVPSRVAWYLGRALAEQINEKLQEKEGETE</sequence>
<evidence type="ECO:0000256" key="8">
    <source>
        <dbReference type="SAM" id="MobiDB-lite"/>
    </source>
</evidence>
<dbReference type="Proteomes" id="UP000215459">
    <property type="component" value="Unassembled WGS sequence"/>
</dbReference>
<evidence type="ECO:0000256" key="7">
    <source>
        <dbReference type="RuleBase" id="RU000417"/>
    </source>
</evidence>
<dbReference type="CDD" id="cd00315">
    <property type="entry name" value="Cyt_C5_DNA_methylase"/>
    <property type="match status" value="1"/>
</dbReference>
<organism evidence="9 10">
    <name type="scientific">Paludifilum halophilum</name>
    <dbReference type="NCBI Taxonomy" id="1642702"/>
    <lineage>
        <taxon>Bacteria</taxon>
        <taxon>Bacillati</taxon>
        <taxon>Bacillota</taxon>
        <taxon>Bacilli</taxon>
        <taxon>Bacillales</taxon>
        <taxon>Thermoactinomycetaceae</taxon>
        <taxon>Paludifilum</taxon>
    </lineage>
</organism>
<feature type="region of interest" description="Disordered" evidence="8">
    <location>
        <begin position="292"/>
        <end position="322"/>
    </location>
</feature>
<accession>A0A235BAF0</accession>
<comment type="catalytic activity">
    <reaction evidence="7">
        <text>a 2'-deoxycytidine in DNA + S-adenosyl-L-methionine = a 5-methyl-2'-deoxycytidine in DNA + S-adenosyl-L-homocysteine + H(+)</text>
        <dbReference type="Rhea" id="RHEA:13681"/>
        <dbReference type="Rhea" id="RHEA-COMP:11369"/>
        <dbReference type="Rhea" id="RHEA-COMP:11370"/>
        <dbReference type="ChEBI" id="CHEBI:15378"/>
        <dbReference type="ChEBI" id="CHEBI:57856"/>
        <dbReference type="ChEBI" id="CHEBI:59789"/>
        <dbReference type="ChEBI" id="CHEBI:85452"/>
        <dbReference type="ChEBI" id="CHEBI:85454"/>
        <dbReference type="EC" id="2.1.1.37"/>
    </reaction>
</comment>
<keyword evidence="3 5" id="KW-0949">S-adenosyl-L-methionine</keyword>
<dbReference type="EC" id="2.1.1.37" evidence="7"/>
<dbReference type="OrthoDB" id="9813719at2"/>
<keyword evidence="10" id="KW-1185">Reference proteome</keyword>